<gene>
    <name evidence="2" type="ORF">PEVE_00044789</name>
</gene>
<sequence>MASSADEHSALKRNTVHQTRLSLELQQLEKDRSIRLREMEKASQVFARRQEQIHFIRDKACLRRATSAPPAKQTSRKLPLVGTLSFEGSINEESPFVTKTYTKLGGERGERCESPKRRIHRTMTSPNMVPVTSSQYSSSSSVTSTRQRSANCSTKKEIGFEKTLHENPAKETRLPSYSRNFSGHRQRGEPNVKGLTGKPFHDFSLERDRRDSLP</sequence>
<feature type="compositionally biased region" description="Basic and acidic residues" evidence="1">
    <location>
        <begin position="154"/>
        <end position="173"/>
    </location>
</feature>
<comment type="caution">
    <text evidence="2">The sequence shown here is derived from an EMBL/GenBank/DDBJ whole genome shotgun (WGS) entry which is preliminary data.</text>
</comment>
<protein>
    <submittedName>
        <fullName evidence="2">Uncharacterized protein</fullName>
    </submittedName>
</protein>
<accession>A0ABN8PQW0</accession>
<name>A0ABN8PQW0_9CNID</name>
<proteinExistence type="predicted"/>
<feature type="compositionally biased region" description="Basic and acidic residues" evidence="1">
    <location>
        <begin position="199"/>
        <end position="214"/>
    </location>
</feature>
<dbReference type="Proteomes" id="UP001159427">
    <property type="component" value="Unassembled WGS sequence"/>
</dbReference>
<evidence type="ECO:0000313" key="2">
    <source>
        <dbReference type="EMBL" id="CAH3148988.1"/>
    </source>
</evidence>
<evidence type="ECO:0000313" key="3">
    <source>
        <dbReference type="Proteomes" id="UP001159427"/>
    </source>
</evidence>
<dbReference type="EMBL" id="CALNXI010000962">
    <property type="protein sequence ID" value="CAH3148988.1"/>
    <property type="molecule type" value="Genomic_DNA"/>
</dbReference>
<evidence type="ECO:0000256" key="1">
    <source>
        <dbReference type="SAM" id="MobiDB-lite"/>
    </source>
</evidence>
<feature type="region of interest" description="Disordered" evidence="1">
    <location>
        <begin position="127"/>
        <end position="214"/>
    </location>
</feature>
<feature type="compositionally biased region" description="Low complexity" evidence="1">
    <location>
        <begin position="131"/>
        <end position="149"/>
    </location>
</feature>
<keyword evidence="3" id="KW-1185">Reference proteome</keyword>
<reference evidence="2 3" key="1">
    <citation type="submission" date="2022-05" db="EMBL/GenBank/DDBJ databases">
        <authorList>
            <consortium name="Genoscope - CEA"/>
            <person name="William W."/>
        </authorList>
    </citation>
    <scope>NUCLEOTIDE SEQUENCE [LARGE SCALE GENOMIC DNA]</scope>
</reference>
<organism evidence="2 3">
    <name type="scientific">Porites evermanni</name>
    <dbReference type="NCBI Taxonomy" id="104178"/>
    <lineage>
        <taxon>Eukaryota</taxon>
        <taxon>Metazoa</taxon>
        <taxon>Cnidaria</taxon>
        <taxon>Anthozoa</taxon>
        <taxon>Hexacorallia</taxon>
        <taxon>Scleractinia</taxon>
        <taxon>Fungiina</taxon>
        <taxon>Poritidae</taxon>
        <taxon>Porites</taxon>
    </lineage>
</organism>